<dbReference type="GO" id="GO:0035556">
    <property type="term" value="P:intracellular signal transduction"/>
    <property type="evidence" value="ECO:0007669"/>
    <property type="project" value="TreeGrafter"/>
</dbReference>
<dbReference type="PROSITE" id="PS00107">
    <property type="entry name" value="PROTEIN_KINASE_ATP"/>
    <property type="match status" value="1"/>
</dbReference>
<dbReference type="PROSITE" id="PS00108">
    <property type="entry name" value="PROTEIN_KINASE_ST"/>
    <property type="match status" value="1"/>
</dbReference>
<keyword evidence="5 10" id="KW-0547">Nucleotide-binding</keyword>
<dbReference type="EMBL" id="CP002172">
    <property type="protein sequence ID" value="AEA38725.1"/>
    <property type="molecule type" value="Genomic_DNA"/>
</dbReference>
<evidence type="ECO:0000313" key="14">
    <source>
        <dbReference type="Proteomes" id="UP000243423"/>
    </source>
</evidence>
<organism evidence="13 14">
    <name type="scientific">Cryptomonas paramaecium</name>
    <dbReference type="NCBI Taxonomy" id="2898"/>
    <lineage>
        <taxon>Eukaryota</taxon>
        <taxon>Cryptophyceae</taxon>
        <taxon>Cryptomonadales</taxon>
        <taxon>Cryptomonadaceae</taxon>
        <taxon>Cryptomonas</taxon>
    </lineage>
</organism>
<dbReference type="SMART" id="SM00220">
    <property type="entry name" value="S_TKc"/>
    <property type="match status" value="1"/>
</dbReference>
<comment type="catalytic activity">
    <reaction evidence="8">
        <text>L-threonyl-[protein] + ATP = O-phospho-L-threonyl-[protein] + ADP + H(+)</text>
        <dbReference type="Rhea" id="RHEA:46608"/>
        <dbReference type="Rhea" id="RHEA-COMP:11060"/>
        <dbReference type="Rhea" id="RHEA-COMP:11605"/>
        <dbReference type="ChEBI" id="CHEBI:15378"/>
        <dbReference type="ChEBI" id="CHEBI:30013"/>
        <dbReference type="ChEBI" id="CHEBI:30616"/>
        <dbReference type="ChEBI" id="CHEBI:61977"/>
        <dbReference type="ChEBI" id="CHEBI:456216"/>
        <dbReference type="EC" id="2.7.11.1"/>
    </reaction>
</comment>
<evidence type="ECO:0000256" key="4">
    <source>
        <dbReference type="ARBA" id="ARBA00022679"/>
    </source>
</evidence>
<keyword evidence="6 13" id="KW-0418">Kinase</keyword>
<dbReference type="InterPro" id="IPR008271">
    <property type="entry name" value="Ser/Thr_kinase_AS"/>
</dbReference>
<name>F2HHC9_9CRYP</name>
<keyword evidence="3 11" id="KW-0723">Serine/threonine-protein kinase</keyword>
<evidence type="ECO:0000256" key="1">
    <source>
        <dbReference type="ARBA" id="ARBA00006234"/>
    </source>
</evidence>
<evidence type="ECO:0000256" key="3">
    <source>
        <dbReference type="ARBA" id="ARBA00022527"/>
    </source>
</evidence>
<dbReference type="InterPro" id="IPR000719">
    <property type="entry name" value="Prot_kinase_dom"/>
</dbReference>
<dbReference type="PANTHER" id="PTHR24346">
    <property type="entry name" value="MAP/MICROTUBULE AFFINITY-REGULATING KINASE"/>
    <property type="match status" value="1"/>
</dbReference>
<evidence type="ECO:0000259" key="12">
    <source>
        <dbReference type="PROSITE" id="PS50011"/>
    </source>
</evidence>
<reference evidence="13 14" key="1">
    <citation type="journal article" date="2011" name="Genome Biol. Evol.">
        <title>Complete nucleomorph genome sequence of the nonphotosynthetic alga Cryptomonas paramecium reveals a core nucleomorph gene set.</title>
        <authorList>
            <person name="Tanifuji G."/>
            <person name="Onodera N.T."/>
            <person name="Wheeler T.J."/>
            <person name="Dlutek M."/>
            <person name="Donaher N."/>
            <person name="Archibald J.M."/>
        </authorList>
    </citation>
    <scope>NUCLEOTIDE SEQUENCE [LARGE SCALE GENOMIC DNA]</scope>
    <source>
        <strain evidence="13 14">CCAP977/2A</strain>
    </source>
</reference>
<sequence>MDNKIGIKIGPYYLGKTLGIGSFGKVKLAKHEVCGQKVAIKVLNRKKINFLKMGEKIVREINILKFFIHPHIIRLFEVINTPSDIFVITEYITGGELFNYIVERGRLSEEESRRFFQQIISGIEYCHQYKVVHRDLKPENLLLDMHLNIKIADFGLSNIMQDGFFLKTSCGSPNYAAPEVISGKPYIGPEVDIWSCGIILYALLCGILPFDDESIPKLFKKIKSGIYAIPYYLTDSCKDLISKLLVTNPLNRITVKNIREHRWFQIRLPKYLLFSPVKKSVNSKEILAFNDSIIQTVALKTTYGKKFLLLMLQRNEKNFLTIMYYLIRENVTPFDMIIIENSCVNYKDQKKNKKIVSEQIDKINHKKDWSLGIKNIFCNIAEILFEIHRAVRVLEWKYNANSSNSFHVIVINQSVWNKKNKLKKKYFLSRINKIGIQLYKKKIVIF</sequence>
<feature type="binding site" evidence="10">
    <location>
        <position position="41"/>
    </location>
    <ligand>
        <name>ATP</name>
        <dbReference type="ChEBI" id="CHEBI:30616"/>
    </ligand>
</feature>
<evidence type="ECO:0000256" key="5">
    <source>
        <dbReference type="ARBA" id="ARBA00022741"/>
    </source>
</evidence>
<dbReference type="RefSeq" id="XP_003239623.1">
    <property type="nucleotide sequence ID" value="XM_003239575.1"/>
</dbReference>
<evidence type="ECO:0000256" key="11">
    <source>
        <dbReference type="RuleBase" id="RU000304"/>
    </source>
</evidence>
<dbReference type="Pfam" id="PF00069">
    <property type="entry name" value="Pkinase"/>
    <property type="match status" value="1"/>
</dbReference>
<keyword evidence="7 10" id="KW-0067">ATP-binding</keyword>
<dbReference type="GO" id="GO:0004674">
    <property type="term" value="F:protein serine/threonine kinase activity"/>
    <property type="evidence" value="ECO:0007669"/>
    <property type="project" value="UniProtKB-KW"/>
</dbReference>
<gene>
    <name evidence="13" type="primary">kin(snf1)</name>
    <name evidence="13" type="ORF">CPARA_1gp067</name>
</gene>
<feature type="domain" description="Protein kinase" evidence="12">
    <location>
        <begin position="12"/>
        <end position="264"/>
    </location>
</feature>
<evidence type="ECO:0000256" key="9">
    <source>
        <dbReference type="ARBA" id="ARBA00048679"/>
    </source>
</evidence>
<dbReference type="InterPro" id="IPR011009">
    <property type="entry name" value="Kinase-like_dom_sf"/>
</dbReference>
<evidence type="ECO:0000313" key="13">
    <source>
        <dbReference type="EMBL" id="AEA38725.1"/>
    </source>
</evidence>
<dbReference type="FunFam" id="1.10.510.10:FF:000407">
    <property type="entry name" value="Non-specific serine/threonine protein kinase"/>
    <property type="match status" value="1"/>
</dbReference>
<dbReference type="GO" id="GO:0005737">
    <property type="term" value="C:cytoplasm"/>
    <property type="evidence" value="ECO:0007669"/>
    <property type="project" value="TreeGrafter"/>
</dbReference>
<dbReference type="InterPro" id="IPR017441">
    <property type="entry name" value="Protein_kinase_ATP_BS"/>
</dbReference>
<evidence type="ECO:0000256" key="6">
    <source>
        <dbReference type="ARBA" id="ARBA00022777"/>
    </source>
</evidence>
<comment type="catalytic activity">
    <reaction evidence="9">
        <text>L-seryl-[protein] + ATP = O-phospho-L-seryl-[protein] + ADP + H(+)</text>
        <dbReference type="Rhea" id="RHEA:17989"/>
        <dbReference type="Rhea" id="RHEA-COMP:9863"/>
        <dbReference type="Rhea" id="RHEA-COMP:11604"/>
        <dbReference type="ChEBI" id="CHEBI:15378"/>
        <dbReference type="ChEBI" id="CHEBI:29999"/>
        <dbReference type="ChEBI" id="CHEBI:30616"/>
        <dbReference type="ChEBI" id="CHEBI:83421"/>
        <dbReference type="ChEBI" id="CHEBI:456216"/>
        <dbReference type="EC" id="2.7.11.1"/>
    </reaction>
</comment>
<geneLocation type="nucleomorph" evidence="13"/>
<evidence type="ECO:0000256" key="2">
    <source>
        <dbReference type="ARBA" id="ARBA00012513"/>
    </source>
</evidence>
<dbReference type="GeneID" id="10447054"/>
<evidence type="ECO:0000256" key="8">
    <source>
        <dbReference type="ARBA" id="ARBA00047899"/>
    </source>
</evidence>
<dbReference type="GO" id="GO:0005524">
    <property type="term" value="F:ATP binding"/>
    <property type="evidence" value="ECO:0007669"/>
    <property type="project" value="UniProtKB-UniRule"/>
</dbReference>
<dbReference type="CDD" id="cd14079">
    <property type="entry name" value="STKc_AMPK_alpha"/>
    <property type="match status" value="1"/>
</dbReference>
<dbReference type="Proteomes" id="UP000243423">
    <property type="component" value="Nucleomorph 1"/>
</dbReference>
<evidence type="ECO:0000256" key="7">
    <source>
        <dbReference type="ARBA" id="ARBA00022840"/>
    </source>
</evidence>
<evidence type="ECO:0000256" key="10">
    <source>
        <dbReference type="PROSITE-ProRule" id="PRU10141"/>
    </source>
</evidence>
<protein>
    <recommendedName>
        <fullName evidence="2">non-specific serine/threonine protein kinase</fullName>
        <ecNumber evidence="2">2.7.11.1</ecNumber>
    </recommendedName>
</protein>
<dbReference type="FunFam" id="3.30.200.20:FF:000003">
    <property type="entry name" value="Non-specific serine/threonine protein kinase"/>
    <property type="match status" value="1"/>
</dbReference>
<dbReference type="PANTHER" id="PTHR24346:SF82">
    <property type="entry name" value="KP78A-RELATED"/>
    <property type="match status" value="1"/>
</dbReference>
<proteinExistence type="inferred from homology"/>
<dbReference type="SUPFAM" id="SSF56112">
    <property type="entry name" value="Protein kinase-like (PK-like)"/>
    <property type="match status" value="1"/>
</dbReference>
<dbReference type="PROSITE" id="PS50011">
    <property type="entry name" value="PROTEIN_KINASE_DOM"/>
    <property type="match status" value="1"/>
</dbReference>
<accession>F2HHC9</accession>
<keyword evidence="13" id="KW-0542">Nucleomorph</keyword>
<comment type="similarity">
    <text evidence="1">Belongs to the protein kinase superfamily. CAMK Ser/Thr protein kinase family. SNF1 subfamily.</text>
</comment>
<dbReference type="AlphaFoldDB" id="F2HHC9"/>
<dbReference type="Gene3D" id="1.10.510.10">
    <property type="entry name" value="Transferase(Phosphotransferase) domain 1"/>
    <property type="match status" value="1"/>
</dbReference>
<dbReference type="EC" id="2.7.11.1" evidence="2"/>
<keyword evidence="4" id="KW-0808">Transferase</keyword>